<sequence>MSPHSDAPSTGPRVRPVTWAILAWMIIMIAAIVGAWQGSESRYGALPEITVATDRGQEKVLPFTATDLDGNTYTNPVGEFHVQDEHTLTVRLPGELRSATMDVYEVRADGVRDYTVEADGPGQLLVPVTTQEEGRIEGLAIRAVAIVYAADGSESILNGEWSVGFTYED</sequence>
<evidence type="ECO:0000313" key="3">
    <source>
        <dbReference type="Proteomes" id="UP000244928"/>
    </source>
</evidence>
<proteinExistence type="predicted"/>
<dbReference type="KEGG" id="dlu:A6035_04235"/>
<evidence type="ECO:0008006" key="4">
    <source>
        <dbReference type="Google" id="ProtNLM"/>
    </source>
</evidence>
<gene>
    <name evidence="2" type="ORF">A6035_04235</name>
</gene>
<dbReference type="OrthoDB" id="4773727at2"/>
<dbReference type="RefSeq" id="WP_108846766.1">
    <property type="nucleotide sequence ID" value="NZ_CP015449.1"/>
</dbReference>
<keyword evidence="1" id="KW-0812">Transmembrane</keyword>
<evidence type="ECO:0000313" key="2">
    <source>
        <dbReference type="EMBL" id="AWH91506.1"/>
    </source>
</evidence>
<feature type="transmembrane region" description="Helical" evidence="1">
    <location>
        <begin position="17"/>
        <end position="36"/>
    </location>
</feature>
<dbReference type="InterPro" id="IPR024495">
    <property type="entry name" value="DUF2771"/>
</dbReference>
<evidence type="ECO:0000256" key="1">
    <source>
        <dbReference type="SAM" id="Phobius"/>
    </source>
</evidence>
<reference evidence="2 3" key="1">
    <citation type="submission" date="2016-04" db="EMBL/GenBank/DDBJ databases">
        <title>Complete genome sequence of Dietzia lutea YIM 80766T, a strain isolated from desert soil in Egypt.</title>
        <authorList>
            <person name="Zhao J."/>
            <person name="Hu B."/>
            <person name="Geng S."/>
            <person name="Nie Y."/>
            <person name="Tang Y."/>
        </authorList>
    </citation>
    <scope>NUCLEOTIDE SEQUENCE [LARGE SCALE GENOMIC DNA]</scope>
    <source>
        <strain evidence="2 3">YIM 80766</strain>
    </source>
</reference>
<dbReference type="AlphaFoldDB" id="A0A2S1R5D5"/>
<keyword evidence="3" id="KW-1185">Reference proteome</keyword>
<dbReference type="Proteomes" id="UP000244928">
    <property type="component" value="Chromosome"/>
</dbReference>
<keyword evidence="1" id="KW-0472">Membrane</keyword>
<keyword evidence="1" id="KW-1133">Transmembrane helix</keyword>
<name>A0A2S1R5D5_9ACTN</name>
<dbReference type="EMBL" id="CP015449">
    <property type="protein sequence ID" value="AWH91506.1"/>
    <property type="molecule type" value="Genomic_DNA"/>
</dbReference>
<accession>A0A2S1R5D5</accession>
<dbReference type="Pfam" id="PF10969">
    <property type="entry name" value="DUF2771"/>
    <property type="match status" value="1"/>
</dbReference>
<protein>
    <recommendedName>
        <fullName evidence="4">DUF2771 domain-containing protein</fullName>
    </recommendedName>
</protein>
<organism evidence="2 3">
    <name type="scientific">Dietzia lutea</name>
    <dbReference type="NCBI Taxonomy" id="546160"/>
    <lineage>
        <taxon>Bacteria</taxon>
        <taxon>Bacillati</taxon>
        <taxon>Actinomycetota</taxon>
        <taxon>Actinomycetes</taxon>
        <taxon>Mycobacteriales</taxon>
        <taxon>Dietziaceae</taxon>
        <taxon>Dietzia</taxon>
    </lineage>
</organism>